<dbReference type="SUPFAM" id="SSF56935">
    <property type="entry name" value="Porins"/>
    <property type="match status" value="1"/>
</dbReference>
<organism evidence="7 8">
    <name type="scientific">Flammeovirga kamogawensis</name>
    <dbReference type="NCBI Taxonomy" id="373891"/>
    <lineage>
        <taxon>Bacteria</taxon>
        <taxon>Pseudomonadati</taxon>
        <taxon>Bacteroidota</taxon>
        <taxon>Cytophagia</taxon>
        <taxon>Cytophagales</taxon>
        <taxon>Flammeovirgaceae</taxon>
        <taxon>Flammeovirga</taxon>
    </lineage>
</organism>
<protein>
    <submittedName>
        <fullName evidence="7">TonB-dependent receptor family protein</fullName>
    </submittedName>
</protein>
<dbReference type="Pfam" id="PF14905">
    <property type="entry name" value="OMP_b-brl_3"/>
    <property type="match status" value="1"/>
</dbReference>
<keyword evidence="7" id="KW-0675">Receptor</keyword>
<keyword evidence="8" id="KW-1185">Reference proteome</keyword>
<keyword evidence="3" id="KW-0998">Cell outer membrane</keyword>
<evidence type="ECO:0000256" key="3">
    <source>
        <dbReference type="ARBA" id="ARBA00023237"/>
    </source>
</evidence>
<evidence type="ECO:0000313" key="7">
    <source>
        <dbReference type="EMBL" id="QWG05772.1"/>
    </source>
</evidence>
<evidence type="ECO:0000256" key="1">
    <source>
        <dbReference type="ARBA" id="ARBA00004442"/>
    </source>
</evidence>
<keyword evidence="2" id="KW-0472">Membrane</keyword>
<feature type="domain" description="Outer membrane protein beta-barrel" evidence="6">
    <location>
        <begin position="396"/>
        <end position="802"/>
    </location>
</feature>
<sequence length="834" mass="93787">MKKINFLCLLALLCSISYGQTRSITGQLIDQETKETIPYATVKLIDQNDEITNFGSSDFDGKFSISKIKKGEYTFEATFVGYHTFKRKISISNSNIQLGPLYVSPNLQELEEVVVKGMGETVSTKIDRKVYAATDFETARSGTATDMLNKLPSISVSPEGEVSVRGTQGFMVYINGKPTQIDPSTLLSQISANSIQNIEVITVPSAKYDAQGKAGIINITIDKNELNGTSVNVGGMLGGSPWQDGAEPLRGGGNFNIAHQKDKWSYTLGANYLSRNVDGKREGESTINQFEGPYKGGTYHMDAEGDRPEYHTNYSANLGIGYDINDNSSISASYFYGHKSNKRTANYVYHNYYNDANGNLIPGTNEYIYNPNTHERYGEFHTANLDYNIQFENMSKLTLGLVYEHSSLGDDLDNKNQKYDNESGTIGEVTTHYTQTTVQPLDGIRLSIDYEMPIADNQTLSFGAQPQFLKQTGNYNYDTLNTNGSWDVHPYSNNYNLTRGIYATYVDYGAHWGKFSLKAGVRMEYMDQRMEVGNYNVFPIVDIPEQDEFVVQKLDFFPSINLDYELTENDRFIFGASRRINRPPTKNMAPFLYRRHYEVYEVGDPTLEPEYVNLAEITYNKSIGNQTIGVTAFYRGVENAVFRVNTVNAGENVLMRSYTNAGNDQSLGLELNANFDLAKKVKLFVGGSLYHYSINGEIYDYNIDQSSMNWSLKSTINADIHKTLSLVWDIDIQSATVTAQGQNDMFYMSNIALVYKPTTLPSWTFTGRANDIFQSNIKGLDTTGQDRITGEDAFYQRTTYYRYGPILEISVNYSLNSKPKKKANKNTVFGEKQF</sequence>
<gene>
    <name evidence="7" type="ORF">KM029_10300</name>
</gene>
<dbReference type="Proteomes" id="UP000682802">
    <property type="component" value="Chromosome 1"/>
</dbReference>
<accession>A0ABX8GR78</accession>
<dbReference type="InterPro" id="IPR036942">
    <property type="entry name" value="Beta-barrel_TonB_sf"/>
</dbReference>
<dbReference type="Gene3D" id="2.170.130.10">
    <property type="entry name" value="TonB-dependent receptor, plug domain"/>
    <property type="match status" value="1"/>
</dbReference>
<reference evidence="7 8" key="1">
    <citation type="submission" date="2021-05" db="EMBL/GenBank/DDBJ databases">
        <title>Comparative genomic studies on the polysaccharide-degrading batcterial strains of the Flammeovirga genus.</title>
        <authorList>
            <person name="Zewei F."/>
            <person name="Zheng Z."/>
            <person name="Yu L."/>
            <person name="Ruyue G."/>
            <person name="Yanhong M."/>
            <person name="Yuanyuan C."/>
            <person name="Jingyan G."/>
            <person name="Wenjun H."/>
        </authorList>
    </citation>
    <scope>NUCLEOTIDE SEQUENCE [LARGE SCALE GENOMIC DNA]</scope>
    <source>
        <strain evidence="7 8">YS10</strain>
    </source>
</reference>
<dbReference type="Gene3D" id="2.60.40.1120">
    <property type="entry name" value="Carboxypeptidase-like, regulatory domain"/>
    <property type="match status" value="1"/>
</dbReference>
<dbReference type="InterPro" id="IPR008969">
    <property type="entry name" value="CarboxyPept-like_regulatory"/>
</dbReference>
<evidence type="ECO:0000256" key="4">
    <source>
        <dbReference type="SAM" id="SignalP"/>
    </source>
</evidence>
<evidence type="ECO:0000313" key="8">
    <source>
        <dbReference type="Proteomes" id="UP000682802"/>
    </source>
</evidence>
<evidence type="ECO:0000259" key="6">
    <source>
        <dbReference type="Pfam" id="PF14905"/>
    </source>
</evidence>
<comment type="subcellular location">
    <subcellularLocation>
        <location evidence="1">Cell outer membrane</location>
    </subcellularLocation>
</comment>
<dbReference type="Pfam" id="PF07715">
    <property type="entry name" value="Plug"/>
    <property type="match status" value="1"/>
</dbReference>
<evidence type="ECO:0000256" key="2">
    <source>
        <dbReference type="ARBA" id="ARBA00023136"/>
    </source>
</evidence>
<name>A0ABX8GR78_9BACT</name>
<evidence type="ECO:0000259" key="5">
    <source>
        <dbReference type="Pfam" id="PF07715"/>
    </source>
</evidence>
<dbReference type="SUPFAM" id="SSF49464">
    <property type="entry name" value="Carboxypeptidase regulatory domain-like"/>
    <property type="match status" value="1"/>
</dbReference>
<dbReference type="InterPro" id="IPR037066">
    <property type="entry name" value="Plug_dom_sf"/>
</dbReference>
<feature type="chain" id="PRO_5047074189" evidence="4">
    <location>
        <begin position="20"/>
        <end position="834"/>
    </location>
</feature>
<proteinExistence type="predicted"/>
<dbReference type="PANTHER" id="PTHR40980">
    <property type="entry name" value="PLUG DOMAIN-CONTAINING PROTEIN"/>
    <property type="match status" value="1"/>
</dbReference>
<dbReference type="PANTHER" id="PTHR40980:SF4">
    <property type="entry name" value="TONB-DEPENDENT RECEPTOR-LIKE BETA-BARREL DOMAIN-CONTAINING PROTEIN"/>
    <property type="match status" value="1"/>
</dbReference>
<feature type="signal peptide" evidence="4">
    <location>
        <begin position="1"/>
        <end position="19"/>
    </location>
</feature>
<dbReference type="RefSeq" id="WP_144073215.1">
    <property type="nucleotide sequence ID" value="NZ_CP076128.1"/>
</dbReference>
<dbReference type="InterPro" id="IPR041700">
    <property type="entry name" value="OMP_b-brl_3"/>
</dbReference>
<feature type="domain" description="TonB-dependent receptor plug" evidence="5">
    <location>
        <begin position="124"/>
        <end position="215"/>
    </location>
</feature>
<keyword evidence="4" id="KW-0732">Signal</keyword>
<dbReference type="Pfam" id="PF13715">
    <property type="entry name" value="CarbopepD_reg_2"/>
    <property type="match status" value="1"/>
</dbReference>
<dbReference type="EMBL" id="CP076128">
    <property type="protein sequence ID" value="QWG05772.1"/>
    <property type="molecule type" value="Genomic_DNA"/>
</dbReference>
<dbReference type="InterPro" id="IPR012910">
    <property type="entry name" value="Plug_dom"/>
</dbReference>
<dbReference type="Gene3D" id="2.40.170.20">
    <property type="entry name" value="TonB-dependent receptor, beta-barrel domain"/>
    <property type="match status" value="1"/>
</dbReference>